<name>A0A2R8BY14_9RHOB</name>
<evidence type="ECO:0000313" key="2">
    <source>
        <dbReference type="EMBL" id="SPJ25064.1"/>
    </source>
</evidence>
<dbReference type="SUPFAM" id="SSF52540">
    <property type="entry name" value="P-loop containing nucleoside triphosphate hydrolases"/>
    <property type="match status" value="1"/>
</dbReference>
<dbReference type="EC" id="2.7.7.7" evidence="2"/>
<dbReference type="Proteomes" id="UP000244912">
    <property type="component" value="Unassembled WGS sequence"/>
</dbReference>
<dbReference type="InterPro" id="IPR003593">
    <property type="entry name" value="AAA+_ATPase"/>
</dbReference>
<keyword evidence="2" id="KW-0808">Transferase</keyword>
<dbReference type="EMBL" id="ONZF01000007">
    <property type="protein sequence ID" value="SPJ25064.1"/>
    <property type="molecule type" value="Genomic_DNA"/>
</dbReference>
<reference evidence="3" key="1">
    <citation type="submission" date="2018-03" db="EMBL/GenBank/DDBJ databases">
        <authorList>
            <person name="Rodrigo-Torres L."/>
            <person name="Arahal R. D."/>
            <person name="Lucena T."/>
        </authorList>
    </citation>
    <scope>NUCLEOTIDE SEQUENCE [LARGE SCALE GENOMIC DNA]</scope>
    <source>
        <strain evidence="3">CECT 8504</strain>
    </source>
</reference>
<dbReference type="GO" id="GO:0006261">
    <property type="term" value="P:DNA-templated DNA replication"/>
    <property type="evidence" value="ECO:0007669"/>
    <property type="project" value="TreeGrafter"/>
</dbReference>
<dbReference type="OrthoDB" id="9811073at2"/>
<keyword evidence="3" id="KW-1185">Reference proteome</keyword>
<dbReference type="AlphaFoldDB" id="A0A2R8BY14"/>
<dbReference type="Pfam" id="PF13177">
    <property type="entry name" value="DNA_pol3_delta2"/>
    <property type="match status" value="1"/>
</dbReference>
<proteinExistence type="predicted"/>
<gene>
    <name evidence="2" type="primary">dnaX_1</name>
    <name evidence="2" type="ORF">PAA8504_02908</name>
</gene>
<evidence type="ECO:0000259" key="1">
    <source>
        <dbReference type="SMART" id="SM00382"/>
    </source>
</evidence>
<keyword evidence="2" id="KW-0548">Nucleotidyltransferase</keyword>
<protein>
    <submittedName>
        <fullName evidence="2">DNA polymerase III subunit gamma/tau</fullName>
        <ecNumber evidence="2">2.7.7.7</ecNumber>
    </submittedName>
</protein>
<sequence>MSEAPPYEPDRVDGVPHPRHTARLLGQEAAEAEVLDAWTRDKVHHAWLLTGPRGVGKATLAWKIARFLIAAPDRGGMFGGPENLDIPDDHPVAARVAALSDPGLFLMRPTLSPTGTERRDITVDVARSLRDFLHLSATDGGQRVVIVDSADQLNTQAANALLKLVEEPPARTTILLISHAPARLLPTIRSRCRVLACKPLSGLDLTTAIANAGLEPQIEPAALAQLASGSVGEAARLLQEYGPKLYSELVALGRSIPDMDRPRLLALTNGLAGAGGRTKLDTLSRLIDLFLSRLARQGAGAPPEAEATPGEAEVLSHLAPTPAAGRIWANLAQDVSARIAHGRAVNLDPSSLVLDTGLKINETGREILRG</sequence>
<feature type="domain" description="AAA+ ATPase" evidence="1">
    <location>
        <begin position="43"/>
        <end position="200"/>
    </location>
</feature>
<organism evidence="2 3">
    <name type="scientific">Palleronia abyssalis</name>
    <dbReference type="NCBI Taxonomy" id="1501240"/>
    <lineage>
        <taxon>Bacteria</taxon>
        <taxon>Pseudomonadati</taxon>
        <taxon>Pseudomonadota</taxon>
        <taxon>Alphaproteobacteria</taxon>
        <taxon>Rhodobacterales</taxon>
        <taxon>Roseobacteraceae</taxon>
        <taxon>Palleronia</taxon>
    </lineage>
</organism>
<dbReference type="RefSeq" id="WP_108894877.1">
    <property type="nucleotide sequence ID" value="NZ_ONZF01000007.1"/>
</dbReference>
<dbReference type="NCBIfam" id="NF005677">
    <property type="entry name" value="PRK07471.1"/>
    <property type="match status" value="1"/>
</dbReference>
<evidence type="ECO:0000313" key="3">
    <source>
        <dbReference type="Proteomes" id="UP000244912"/>
    </source>
</evidence>
<dbReference type="GO" id="GO:0003887">
    <property type="term" value="F:DNA-directed DNA polymerase activity"/>
    <property type="evidence" value="ECO:0007669"/>
    <property type="project" value="UniProtKB-EC"/>
</dbReference>
<dbReference type="SMART" id="SM00382">
    <property type="entry name" value="AAA"/>
    <property type="match status" value="1"/>
</dbReference>
<dbReference type="PANTHER" id="PTHR11669">
    <property type="entry name" value="REPLICATION FACTOR C / DNA POLYMERASE III GAMMA-TAU SUBUNIT"/>
    <property type="match status" value="1"/>
</dbReference>
<dbReference type="Gene3D" id="3.40.50.300">
    <property type="entry name" value="P-loop containing nucleotide triphosphate hydrolases"/>
    <property type="match status" value="1"/>
</dbReference>
<accession>A0A2R8BY14</accession>
<dbReference type="InterPro" id="IPR050238">
    <property type="entry name" value="DNA_Rep/Repair_Clamp_Loader"/>
</dbReference>
<dbReference type="GO" id="GO:0009360">
    <property type="term" value="C:DNA polymerase III complex"/>
    <property type="evidence" value="ECO:0007669"/>
    <property type="project" value="TreeGrafter"/>
</dbReference>
<dbReference type="InterPro" id="IPR027417">
    <property type="entry name" value="P-loop_NTPase"/>
</dbReference>
<dbReference type="PANTHER" id="PTHR11669:SF8">
    <property type="entry name" value="DNA POLYMERASE III SUBUNIT DELTA"/>
    <property type="match status" value="1"/>
</dbReference>